<dbReference type="RefSeq" id="WP_123906289.1">
    <property type="nucleotide sequence ID" value="NZ_JABWMH010000003.1"/>
</dbReference>
<name>A0ABX2N3M6_9SPHN</name>
<organism evidence="1 2">
    <name type="scientific">Parasphingorhabdus flavimaris</name>
    <dbReference type="NCBI Taxonomy" id="266812"/>
    <lineage>
        <taxon>Bacteria</taxon>
        <taxon>Pseudomonadati</taxon>
        <taxon>Pseudomonadota</taxon>
        <taxon>Alphaproteobacteria</taxon>
        <taxon>Sphingomonadales</taxon>
        <taxon>Sphingomonadaceae</taxon>
        <taxon>Parasphingorhabdus</taxon>
    </lineage>
</organism>
<accession>A0ABX2N3M6</accession>
<keyword evidence="2" id="KW-1185">Reference proteome</keyword>
<sequence length="191" mass="21477">MNYTIPVNPSDYQCGVNDILLAVENEFCASIATPCPGLNTLVMGGSRLTKEAEFDIAEYSFEQDWNIIYVAIDKSKYNSKHRLDDMKISFFDASGWGEATVYDDCRIWKEGALARLVLQTSEPLEMNVRINGDVEIRDGECSYHEHGFDLARKDLGKRTTRKQLSVPVIGTIGDANVIFDIQTLPKAWVTD</sequence>
<gene>
    <name evidence="1" type="ORF">HUO14_10390</name>
</gene>
<evidence type="ECO:0000313" key="1">
    <source>
        <dbReference type="EMBL" id="NVD28310.1"/>
    </source>
</evidence>
<proteinExistence type="predicted"/>
<comment type="caution">
    <text evidence="1">The sequence shown here is derived from an EMBL/GenBank/DDBJ whole genome shotgun (WGS) entry which is preliminary data.</text>
</comment>
<reference evidence="1 2" key="1">
    <citation type="submission" date="2020-06" db="EMBL/GenBank/DDBJ databases">
        <authorList>
            <person name="Kim S.-J."/>
            <person name="Park S.-J."/>
        </authorList>
    </citation>
    <scope>NUCLEOTIDE SEQUENCE [LARGE SCALE GENOMIC DNA]</scope>
    <source>
        <strain evidence="1 2">SW-151</strain>
    </source>
</reference>
<evidence type="ECO:0000313" key="2">
    <source>
        <dbReference type="Proteomes" id="UP000652427"/>
    </source>
</evidence>
<dbReference type="EMBL" id="JABWMH010000003">
    <property type="protein sequence ID" value="NVD28310.1"/>
    <property type="molecule type" value="Genomic_DNA"/>
</dbReference>
<dbReference type="Proteomes" id="UP000652427">
    <property type="component" value="Unassembled WGS sequence"/>
</dbReference>
<protein>
    <submittedName>
        <fullName evidence="1">Uncharacterized protein</fullName>
    </submittedName>
</protein>